<dbReference type="EMBL" id="JACAZI010000003">
    <property type="protein sequence ID" value="KAF7365582.1"/>
    <property type="molecule type" value="Genomic_DNA"/>
</dbReference>
<dbReference type="OrthoDB" id="5307821at2759"/>
<evidence type="ECO:0008006" key="8">
    <source>
        <dbReference type="Google" id="ProtNLM"/>
    </source>
</evidence>
<keyword evidence="7" id="KW-1185">Reference proteome</keyword>
<dbReference type="Proteomes" id="UP000620124">
    <property type="component" value="Unassembled WGS sequence"/>
</dbReference>
<dbReference type="Pfam" id="PF00106">
    <property type="entry name" value="adh_short"/>
    <property type="match status" value="1"/>
</dbReference>
<dbReference type="PANTHER" id="PTHR43008:SF7">
    <property type="entry name" value="SHORT CHAIN DEHYDROGENASE_REDUCTASE (AFU_ORTHOLOGUE AFUA_2G00830)"/>
    <property type="match status" value="1"/>
</dbReference>
<evidence type="ECO:0000256" key="2">
    <source>
        <dbReference type="ARBA" id="ARBA00022857"/>
    </source>
</evidence>
<dbReference type="InterPro" id="IPR020904">
    <property type="entry name" value="Sc_DH/Rdtase_CS"/>
</dbReference>
<accession>A0A8H6YUP1</accession>
<dbReference type="CDD" id="cd05233">
    <property type="entry name" value="SDR_c"/>
    <property type="match status" value="1"/>
</dbReference>
<name>A0A8H6YUP1_9AGAR</name>
<keyword evidence="2" id="KW-0521">NADP</keyword>
<dbReference type="GO" id="GO:0050664">
    <property type="term" value="F:oxidoreductase activity, acting on NAD(P)H, oxygen as acceptor"/>
    <property type="evidence" value="ECO:0007669"/>
    <property type="project" value="TreeGrafter"/>
</dbReference>
<evidence type="ECO:0000256" key="4">
    <source>
        <dbReference type="RuleBase" id="RU000363"/>
    </source>
</evidence>
<reference evidence="6" key="1">
    <citation type="submission" date="2020-05" db="EMBL/GenBank/DDBJ databases">
        <title>Mycena genomes resolve the evolution of fungal bioluminescence.</title>
        <authorList>
            <person name="Tsai I.J."/>
        </authorList>
    </citation>
    <scope>NUCLEOTIDE SEQUENCE</scope>
    <source>
        <strain evidence="6">CCC161011</strain>
    </source>
</reference>
<evidence type="ECO:0000256" key="3">
    <source>
        <dbReference type="ARBA" id="ARBA00023002"/>
    </source>
</evidence>
<evidence type="ECO:0000256" key="1">
    <source>
        <dbReference type="ARBA" id="ARBA00006484"/>
    </source>
</evidence>
<gene>
    <name evidence="6" type="ORF">MVEN_00431600</name>
</gene>
<dbReference type="PRINTS" id="PR00080">
    <property type="entry name" value="SDRFAMILY"/>
</dbReference>
<keyword evidence="3" id="KW-0560">Oxidoreductase</keyword>
<evidence type="ECO:0000313" key="6">
    <source>
        <dbReference type="EMBL" id="KAF7365582.1"/>
    </source>
</evidence>
<dbReference type="GO" id="GO:0016616">
    <property type="term" value="F:oxidoreductase activity, acting on the CH-OH group of donors, NAD or NADP as acceptor"/>
    <property type="evidence" value="ECO:0007669"/>
    <property type="project" value="UniProtKB-ARBA"/>
</dbReference>
<evidence type="ECO:0000313" key="7">
    <source>
        <dbReference type="Proteomes" id="UP000620124"/>
    </source>
</evidence>
<dbReference type="Gene3D" id="3.40.50.720">
    <property type="entry name" value="NAD(P)-binding Rossmann-like Domain"/>
    <property type="match status" value="1"/>
</dbReference>
<dbReference type="PRINTS" id="PR00081">
    <property type="entry name" value="GDHRDH"/>
</dbReference>
<dbReference type="AlphaFoldDB" id="A0A8H6YUP1"/>
<organism evidence="6 7">
    <name type="scientific">Mycena venus</name>
    <dbReference type="NCBI Taxonomy" id="2733690"/>
    <lineage>
        <taxon>Eukaryota</taxon>
        <taxon>Fungi</taxon>
        <taxon>Dikarya</taxon>
        <taxon>Basidiomycota</taxon>
        <taxon>Agaricomycotina</taxon>
        <taxon>Agaricomycetes</taxon>
        <taxon>Agaricomycetidae</taxon>
        <taxon>Agaricales</taxon>
        <taxon>Marasmiineae</taxon>
        <taxon>Mycenaceae</taxon>
        <taxon>Mycena</taxon>
    </lineage>
</organism>
<dbReference type="PROSITE" id="PS00061">
    <property type="entry name" value="ADH_SHORT"/>
    <property type="match status" value="1"/>
</dbReference>
<proteinExistence type="inferred from homology"/>
<feature type="region of interest" description="Disordered" evidence="5">
    <location>
        <begin position="1"/>
        <end position="33"/>
    </location>
</feature>
<feature type="compositionally biased region" description="Low complexity" evidence="5">
    <location>
        <begin position="1"/>
        <end position="12"/>
    </location>
</feature>
<dbReference type="InterPro" id="IPR036291">
    <property type="entry name" value="NAD(P)-bd_dom_sf"/>
</dbReference>
<comment type="similarity">
    <text evidence="1 4">Belongs to the short-chain dehydrogenases/reductases (SDR) family.</text>
</comment>
<comment type="caution">
    <text evidence="6">The sequence shown here is derived from an EMBL/GenBank/DDBJ whole genome shotgun (WGS) entry which is preliminary data.</text>
</comment>
<dbReference type="PANTHER" id="PTHR43008">
    <property type="entry name" value="BENZIL REDUCTASE"/>
    <property type="match status" value="1"/>
</dbReference>
<protein>
    <recommendedName>
        <fullName evidence="8">NAD(P)-binding protein</fullName>
    </recommendedName>
</protein>
<dbReference type="InterPro" id="IPR002347">
    <property type="entry name" value="SDR_fam"/>
</dbReference>
<dbReference type="SUPFAM" id="SSF51735">
    <property type="entry name" value="NAD(P)-binding Rossmann-fold domains"/>
    <property type="match status" value="1"/>
</dbReference>
<sequence length="367" mass="38083">MAGLLSPRSRGPSPKRPALSGSASFDPSGAIDPADTHPVLQAGRVAVITGAASGIGAAAARAFARLGLRVALADLPSTLPALTSLGEELTAVVGEGNILVVPTDVSVLSDVERLREKVYEAWSEVGVLMNNAGIGGLDGVNGTSWDGLDAWHAVFNVNLFGVVNVQQVFVPAMLHQENPAMVINTGSKQGITNPPGNTAYNASKAAVKSLTEGLAHALRERNGGHGGWGVADSRLGVPVAEQGGGPSCEGYGGAAMGSGSVPQWERPGYTYTGLTGAKSGNEKPAGAWTADETVAHMLSCVAKGDFYVLCPDGETRPEIDQLRVMWAAADVAQGRPALSRWHRDYKALFEEYMREGQALAQDGASML</sequence>
<evidence type="ECO:0000256" key="5">
    <source>
        <dbReference type="SAM" id="MobiDB-lite"/>
    </source>
</evidence>